<accession>A0A147GMD3</accession>
<evidence type="ECO:0000313" key="2">
    <source>
        <dbReference type="Proteomes" id="UP000072741"/>
    </source>
</evidence>
<comment type="caution">
    <text evidence="1">The sequence shown here is derived from an EMBL/GenBank/DDBJ whole genome shotgun (WGS) entry which is preliminary data.</text>
</comment>
<proteinExistence type="predicted"/>
<evidence type="ECO:0000313" key="1">
    <source>
        <dbReference type="EMBL" id="KTT14738.1"/>
    </source>
</evidence>
<name>A0A147GMD3_9BURK</name>
<gene>
    <name evidence="1" type="ORF">NS331_22570</name>
</gene>
<dbReference type="EMBL" id="LDSL01000172">
    <property type="protein sequence ID" value="KTT14738.1"/>
    <property type="molecule type" value="Genomic_DNA"/>
</dbReference>
<sequence length="109" mass="11795">MQIKGDFSAADLEDLIYRLAKARAQIAPEVPSTREAALEAGVAMMEEDRPSITAAVRVDGTLRIAMRNRGIGWLAAIVDPHTARALGQYMVNSTAEAVDLFTDGDGKRH</sequence>
<dbReference type="AlphaFoldDB" id="A0A147GMD3"/>
<protein>
    <submittedName>
        <fullName evidence="1">Uncharacterized protein</fullName>
    </submittedName>
</protein>
<dbReference type="Proteomes" id="UP000072741">
    <property type="component" value="Unassembled WGS sequence"/>
</dbReference>
<keyword evidence="2" id="KW-1185">Reference proteome</keyword>
<reference evidence="1 2" key="1">
    <citation type="journal article" date="2016" name="Front. Microbiol.">
        <title>Genomic Resource of Rice Seed Associated Bacteria.</title>
        <authorList>
            <person name="Midha S."/>
            <person name="Bansal K."/>
            <person name="Sharma S."/>
            <person name="Kumar N."/>
            <person name="Patil P.P."/>
            <person name="Chaudhry V."/>
            <person name="Patil P.B."/>
        </authorList>
    </citation>
    <scope>NUCLEOTIDE SEQUENCE [LARGE SCALE GENOMIC DNA]</scope>
    <source>
        <strain evidence="1 2">NS331</strain>
    </source>
</reference>
<organism evidence="1 2">
    <name type="scientific">Pseudacidovorax intermedius</name>
    <dbReference type="NCBI Taxonomy" id="433924"/>
    <lineage>
        <taxon>Bacteria</taxon>
        <taxon>Pseudomonadati</taxon>
        <taxon>Pseudomonadota</taxon>
        <taxon>Betaproteobacteria</taxon>
        <taxon>Burkholderiales</taxon>
        <taxon>Comamonadaceae</taxon>
        <taxon>Pseudacidovorax</taxon>
    </lineage>
</organism>